<feature type="compositionally biased region" description="Pro residues" evidence="5">
    <location>
        <begin position="5118"/>
        <end position="5128"/>
    </location>
</feature>
<dbReference type="SUPFAM" id="SSF57184">
    <property type="entry name" value="Growth factor receptor domain"/>
    <property type="match status" value="3"/>
</dbReference>
<keyword evidence="3" id="KW-0325">Glycoprotein</keyword>
<dbReference type="InterPro" id="IPR028994">
    <property type="entry name" value="Integrin_alpha_N"/>
</dbReference>
<evidence type="ECO:0000259" key="8">
    <source>
        <dbReference type="Pfam" id="PF07699"/>
    </source>
</evidence>
<feature type="region of interest" description="Disordered" evidence="5">
    <location>
        <begin position="5039"/>
        <end position="5059"/>
    </location>
</feature>
<organism evidence="9 10">
    <name type="scientific">Carpediemonas membranifera</name>
    <dbReference type="NCBI Taxonomy" id="201153"/>
    <lineage>
        <taxon>Eukaryota</taxon>
        <taxon>Metamonada</taxon>
        <taxon>Carpediemonas-like organisms</taxon>
        <taxon>Carpediemonas</taxon>
    </lineage>
</organism>
<dbReference type="SUPFAM" id="SSF82171">
    <property type="entry name" value="DPP6 N-terminal domain-like"/>
    <property type="match status" value="1"/>
</dbReference>
<dbReference type="PANTHER" id="PTHR36220">
    <property type="entry name" value="UNNAMED PRODUCT"/>
    <property type="match status" value="1"/>
</dbReference>
<gene>
    <name evidence="9" type="ORF">J8273_1100</name>
</gene>
<dbReference type="SUPFAM" id="SSF50965">
    <property type="entry name" value="Galactose oxidase, central domain"/>
    <property type="match status" value="1"/>
</dbReference>
<evidence type="ECO:0000313" key="9">
    <source>
        <dbReference type="EMBL" id="KAG9397191.1"/>
    </source>
</evidence>
<dbReference type="InterPro" id="IPR011641">
    <property type="entry name" value="Tyr-kin_ephrin_A/B_rcpt-like"/>
</dbReference>
<dbReference type="EMBL" id="JAHDYR010000003">
    <property type="protein sequence ID" value="KAG9397191.1"/>
    <property type="molecule type" value="Genomic_DNA"/>
</dbReference>
<dbReference type="Gene3D" id="2.130.10.130">
    <property type="entry name" value="Integrin alpha, N-terminal"/>
    <property type="match status" value="4"/>
</dbReference>
<name>A0A8J6C139_9EUKA</name>
<dbReference type="InterPro" id="IPR009030">
    <property type="entry name" value="Growth_fac_rcpt_cys_sf"/>
</dbReference>
<dbReference type="SMART" id="SM01411">
    <property type="entry name" value="Ephrin_rec_like"/>
    <property type="match status" value="8"/>
</dbReference>
<sequence length="5175" mass="539514">MMPVLGHRERFYSTLLLVFALVSLSSAVVVVPVRTDALITNGDTGSSFGEAIWIIGDTLFAGASSHAPGEVQYGTLPQFSSPSSLPVPTSCTARFGAQLAGTDRYVFATCTTGSEDVITAFDVSDLSAVFEAESTTVPLNMAAIMKVSPDQSTLVVASTTSATAMLFDIDSSASPTAVLTPHGLPFALDGTPTDIAISNTHILFSWLSSGGYIDSYTFDGVLDTHLALVMPDGTPAEVVSMDACEYAVLATITDGTNFAVRVLSMDLEFSSGFDGTTTIVRTGTGLSPSCSYAVGASAGLGRSETYFASIGEHNTREIYITLAYFVQTSHADIGSVVTATDSWVAFGKPSSEIVMAVPICRSGSKMVGPYEASTYDDPCIACSNGVSNLADITECSTIQESGGVSMTPTTPIIAVSGNLFMRGDPDFSSSAGAVYLHTVDDFINNPAPTFTVLLGSAGVAYKYGSAVAASDFYAVVGTDASTPNDGYVKIYDIRYSLSAVLLSIAASDRSLSNFGGKAIVVHPSKPVFAATAVSSGESVVVVYYGADFVSKLQTRGTVDPSFGYQMIMTENHLFICNFIDQEVYKYTLASFNPGTSGVVSFVHTYPRSGSNDLKGVAATDTYTLVVDLSVTSILTFSLFDSADTAANPTALQQQTVAVSNTAPPVLIDCDQNTGKCAVAHIHDVYVFDLSGKTPEADILSSGLGAPYAGLSTAGDYVVSVAINNNAIFITGAISPGMVYYTFTACQGDLAVPQNPAFAAFSPSFQTCEHCPAGWYSTGFDVACRPIPFGDSIENGKRLALAGIDLTPKLSDIGFSTADVAAKNHLLAASDGSSKVALFDVDFTGLHGHGPFLTKPNSVGSSVFGSAVAVTDSGHVIVGSPTASGVAHGISIFELTHDSAVYVRSFFKYVPNCEYGDSIATHGDYVAVSAPGSACEAVDVYSTVDWTKSSLRNDGSLSAPSPDSFGTHIAIDNDYLYASGVWSGQSVVFALGGFKVPSATLSVAQRIDPYAGVGTAAIAQIIADPATETLFVSWEASDLKYGVYRRCREPNGGLTRLAVKDTISPPPLSFSYFNGERYIVASTGQTFSSSTNLLDVRSRATVTNAIGTTDYNGKFTLVDGLPIFHSAANANQLGVLLPTYSDALPGEELLAGGYYRPCPDGYFSPGLQALCTKCPPHYASNTDHTACVPEYTVSTVDPGVAVTAISTYKDAMAAVSYTEGCGTDTGSVFLHVYDGTAWALTETLTPPASGCVGLAVTINDDWLAVSSEFDDGLVLVYSRSTLDLTASLTPADAGTGFGWSLALAGDSLLVGAPTSSANGQPGAGVVFVFEFDSSSGWPTGPDHTLSATVPSPSERFGASIDVKIMSDGSFAVAVRTAPSSNPGSVFMFDTPSWSVSQAAIGTDPSFGHEVAVISHDELFTAESDEVIRIHFHDFIYDAYIIDSAVTAAYGDALGAFGDQVVSSATSYSLYGHDTGAFTVSGYEPTPSSMGDAGFLLPPSERLVDSMGFGQPASTMGSGVMFATDAQSTAITCIHPTCTAGQHADTWYSCADCPPYTVGDGQTCANYTAPTVHGRLVNTMGLATEGDMIVSGTPYASAGFSVAVCFWAEDWATPCTYLVDDFSGDSTPWHLGFDIGLADDWLVTSAYQPDSSSYAVVVFTRSGKEFYNPSVVVMAGAYSLLVDVSGDSILVVDKNGDDPSSSFTTIDVYKYSLGSQYWAQDTTSTRQGVATSAAIDGDKYAVGFPYFGSVRTDAKQAGSWGTLISDLEELGGAGSFGQSIALEGNTMIVGAPDVPDVGGAMYAYVFTANQWVLNSAAITPNDPRDTGRFPTNIAIHDGHVAAGWSGCKRGADTGCVLLFDPIAQSGGLDVYAQTAIFSHPSSPMTGDFLAIGDKIILTMGMNDIAGAGTTYVLTLNALCPIAHYADTWYSCAECPDNSFAPKHRMSCTSVEVGEQITKARDAAFQVSVLSAVISGSTSDDKFGITLSANGDLVAIGSTEGYAYVYQVQGLLGDPFVDLVLELDEAGTLFGSAVAICSSWLAVRASASSVVVYAITSGPEFTVDRTFSSAVAGFGANLVVDDTLLIISNSIDAIILFEHDGTDWLTQVQVTGPASSGFGYSIAMTDNYFFVGAPNNDAVYAYERSAIAAAMPYFATYTSASSGVSFGSTLAAVESTSGVLVAVGCPGQTVGSYTGAVQILSMIPSFSLEETVSYSGGVIPTAMLLDETALLASASDADIGIASQAGTFVSFQYNSVEAAWTESRLFSAITPTANEQVGQAIAAGDACVFYSSTPTGSPGNVYVTCAVCPAGQKPVSWRLCEPCPAGMYSEAGWPECRACPAGYTINTDQTGCDAPYTAESHSAPPPIVAGELGTVVRIQGDQVFALYGTKTMTPNVERYTYSSATKAWEDAGMVLSSSALATPAAHTASFDVSEHWLAVGSPSEAKVYVYSRADASFDQLDALEPSGLAGPPTSFGSAIAMTDVVIVSGTPDTLTGQVDVFSFNGAHWEPQFVFTSSLTAAGDLFGASVAISPGASFIVASDPLTSKVYVLNYTAELTGSVTESQTIAGSGSFGMALAATETTIVVGAPTATVLGVTGAGSATVLTLVDGAWTPLTTLTAPYPESEGFGSSVAIDEEDTIVVGAPDYNSGVGRAHFIAYDGSDWAYHYSLDSADSTATSFGTSVASNTQFLAVGAPALNTDAGGLTVMFQPCSAKGNGYMASWRYGCESCPFNQNTDTYCRFPTVFKSVHRDLSGSTDSYFGYAIAATDDFIALSTHFAPASDDNVVTIRATMNSYSDPSIPVATMTVSDAEFGKSMDMNDGFLVVGASNTVEIYRIVQTAFVKIATKGILPAEPSFGDTLLLWGNYLAVGAPDVAVGSSSIINGAGVVVIYELTESSATMVATITLDGVAGRGADALGTSLVEHGGTLFIGAPGANTVFAVDESDWSTITQVITATLPTATVSFGSFMAYDDVNDLLLISDPDADMFGTAQGAVVAFELDADTSEWTQLTWIRSMYSDMTNFGQTLAASNGFFSSGSPDFLDGANRPGSLEVMAFDNSTRRYVDFHFGRVTDNNAGATIEVLSNAIFYPVMPDDDAIAQIRLCPAGTYSTFWTCEPCPPGQWSKSYSRYCELPPPGREVDADQTGTHDDLTTATVAPAGSSAGTGFWGTATATYGDNLVLAGGSVDAYLFTRGDSGWVEMTMLTTAFGVQDVAIDSEWLVLVAGFAGTIIYRLDPRSVTQHSSFVGASDCFKVGLVDGNIAALNAYYATTDLFEYDPVADTWDESSAAFIGDSLAVHADYFVVGDGPTLFVTPWPSACTGVACTWSLPVNGSDAVLMLDDLTIFTANTATSTIEVLVNKGTTASPSWTISQTLTDPDGGTVSLAASGRAVFAGIPSHNSEDGAVRVISKHNTVWMLDYLITGLVNFDTQLGASLSASESTVVMGAPANTGSPTVPGTALVATVFCPANSYSDSFHTCAACPTSTVSKAGAVECSACPAGTTLSSSGNECVHLFDKQTLTVSTSVGSSLALSDLLVATVPDLGDLIMARFDPFTHTWTQFSQIAALTAEASRLVVTDDFILFGDPYYNLDEGRVGVIRRYGFIFEDIEFIDAPTSDTFFFGWQIDVSDFTLIASSSGGSIYTYDLADGSDIDTQDFGDSCYNFAVYGRMMVCSSNIGMISVYPDFADKDTSVNLGIGPNSAVADFLVTDDLILVGSPHDTSNSGNSIHNGAVYVYLNDGVGYPLQTLITRPDLSNSDAGFGSSIAQLDADNIAIGAPGDPGDINSSGQMYWVTLNATNGYRWVDSFATSVLPGSMDQFASIKSASDGGAFAISAPEVGKVNIFTRKCPAGSYTTSLTACTACPTGTVSAANSMACHPCPAGLETNSGQTACVEILEGKRFEVDGSNQGFFDVHEGLATVRRLRSSELTIELFSYSEAAGWVESGTLVPLPNNDSKPTGLTTIIMDEHIIVGGYGGTDLNPGRTTGAALIYDRWSLELVQQILPPDDSLASDSFSFTGTRVGDSHIILSDYHATASDGSLLAGAIHLYRLVLDEWAWVDSFAESGTVGYGWHAAARESTVAVSTQEFAPYTTAGAQVFVYQFNGSTLTPVTSVTLTGYQYIGKAMDISPDEDTLAVACLDPTVPAADTYAVFEFNISTSVIVTVAEGTWALTNSAKTQSLAHAGDAIYHGCAYDKGMNGSIVVYDRVAPGFWSAAHTLTIPGVVSGEAMGMGLKITDSGLIVVGYSDIVIYSRYDCPVDEVATSWLECGPVPSGSIAYSNSHTRCLNGSYADNSTTCVPCDAGTYQPNKGSTECLSADAGFFVPDDGYAHTAPIECPVATSQTAAESTSCTRSYGIQTLDLGVSSYTPAVALDDDLLLVGLPETNQVSLYTAVLSVWTPNATVTPPSAATDFGHAMVLRDDWLAVGAPSLTDAGAGAVFVYTRDGHTFPFHSTLTATSTAEFGKSLDLQYPLLAALAWDDSAGTSVVEFFLYDETNEEWIDQYTPTAIGGVALTVGIMSLAPSIRFAVGMADESRVCAFLMPCTAVNSVQFSRVVSATSGETVAFGDGALDTGFSGHRTAAGSFGMWVSDTDSVIWPDFDPIEDQGLGRAVAVHGTTVAATDAFGAVHLYSRASGSATATVHVYLRDDGFDPDPGFGHGLAVDPMSMAVVSLVDGAYELSMIGMTCDAGNYADSWHSCAPCPAGSYSPAPGYWECVDAPPGSVVPSDGRSTPEVCDGGHFADSPGADICQTCGTGSTNDADGHGHSTCLSEVENSTTSVEVSGRSDIDAITVDGVAATIISTSPVEIIPIVGSSDGAIHPGDYELEVEFSDSTIESTTLTIPADFETPDTTLTLSGTTLIAAMESRICPSNLPFAAMGVRPLTGILTAGTVTCVSDETVSGSNLADSFSPSISKRAEGEYCLTMTDVTLTGTTAFAILIDDEEQALVLSDNAICSTAASASTSVSTQVYLSADTRTIVATFDGTEIASDSETYNEVSVLYAVIPSFAVASLLLLGCLCCTCILAMAGSAIVVEVVMLFRTKTKGSDDEDLKPQPIVGSTPTVLPPMDLPPLLKPAMMPTQPGRSSLNSIGGMNVPVGVRPTLPAIRPPLGQSPNPSTASPMKLPPNSPPAGTPPVARLPPTLGRSGLPPLVGMPRPGVKLVLSPMQLPGVGLNVPKKTD</sequence>
<dbReference type="Pfam" id="PF07699">
    <property type="entry name" value="Ephrin_rec_like"/>
    <property type="match status" value="1"/>
</dbReference>
<evidence type="ECO:0000313" key="10">
    <source>
        <dbReference type="Proteomes" id="UP000717585"/>
    </source>
</evidence>
<evidence type="ECO:0000256" key="7">
    <source>
        <dbReference type="SAM" id="SignalP"/>
    </source>
</evidence>
<protein>
    <submittedName>
        <fullName evidence="9">FG-GAP repeat</fullName>
    </submittedName>
</protein>
<dbReference type="InterPro" id="IPR011043">
    <property type="entry name" value="Gal_Oxase/kelch_b-propeller"/>
</dbReference>
<keyword evidence="6" id="KW-0472">Membrane</keyword>
<dbReference type="Pfam" id="PF14312">
    <property type="entry name" value="FG-GAP_2"/>
    <property type="match status" value="1"/>
</dbReference>
<dbReference type="SUPFAM" id="SSF63829">
    <property type="entry name" value="Calcium-dependent phosphotriesterase"/>
    <property type="match status" value="1"/>
</dbReference>
<feature type="transmembrane region" description="Helical" evidence="6">
    <location>
        <begin position="5007"/>
        <end position="5034"/>
    </location>
</feature>
<keyword evidence="6" id="KW-0812">Transmembrane</keyword>
<dbReference type="SMART" id="SM00191">
    <property type="entry name" value="Int_alpha"/>
    <property type="match status" value="11"/>
</dbReference>
<keyword evidence="2" id="KW-0677">Repeat</keyword>
<reference evidence="9" key="1">
    <citation type="submission" date="2021-05" db="EMBL/GenBank/DDBJ databases">
        <title>A free-living protist that lacks canonical eukaryotic 1 DNA replication and segregation systems.</title>
        <authorList>
            <person name="Salas-Leiva D.E."/>
            <person name="Tromer E.C."/>
            <person name="Curtis B.A."/>
            <person name="Jerlstrom-Hultqvist J."/>
            <person name="Kolisko M."/>
            <person name="Yi Z."/>
            <person name="Salas-Leiva J.S."/>
            <person name="Gallot-Lavallee L."/>
            <person name="Kops G.J.P.L."/>
            <person name="Archibald J.M."/>
            <person name="Simpson A.G.B."/>
            <person name="Roger A.J."/>
        </authorList>
    </citation>
    <scope>NUCLEOTIDE SEQUENCE</scope>
    <source>
        <strain evidence="9">BICM</strain>
    </source>
</reference>
<feature type="repeat" description="FG-GAP" evidence="4">
    <location>
        <begin position="3743"/>
        <end position="3798"/>
    </location>
</feature>
<keyword evidence="1 7" id="KW-0732">Signal</keyword>
<feature type="signal peptide" evidence="7">
    <location>
        <begin position="1"/>
        <end position="27"/>
    </location>
</feature>
<comment type="caution">
    <text evidence="9">The sequence shown here is derived from an EMBL/GenBank/DDBJ whole genome shotgun (WGS) entry which is preliminary data.</text>
</comment>
<dbReference type="InterPro" id="IPR011044">
    <property type="entry name" value="Quino_amine_DH_bsu"/>
</dbReference>
<dbReference type="PANTHER" id="PTHR36220:SF1">
    <property type="entry name" value="GAMMA TUBULIN COMPLEX COMPONENT C-TERMINAL DOMAIN-CONTAINING PROTEIN"/>
    <property type="match status" value="1"/>
</dbReference>
<evidence type="ECO:0000256" key="5">
    <source>
        <dbReference type="SAM" id="MobiDB-lite"/>
    </source>
</evidence>
<accession>A0A8J6C139</accession>
<dbReference type="SUPFAM" id="SSF50969">
    <property type="entry name" value="YVTN repeat-like/Quinoprotein amine dehydrogenase"/>
    <property type="match status" value="1"/>
</dbReference>
<evidence type="ECO:0000256" key="1">
    <source>
        <dbReference type="ARBA" id="ARBA00022729"/>
    </source>
</evidence>
<evidence type="ECO:0000256" key="3">
    <source>
        <dbReference type="ARBA" id="ARBA00023180"/>
    </source>
</evidence>
<dbReference type="PROSITE" id="PS51470">
    <property type="entry name" value="FG_GAP"/>
    <property type="match status" value="1"/>
</dbReference>
<dbReference type="Gene3D" id="2.10.50.10">
    <property type="entry name" value="Tumor Necrosis Factor Receptor, subunit A, domain 2"/>
    <property type="match status" value="2"/>
</dbReference>
<dbReference type="InterPro" id="IPR013517">
    <property type="entry name" value="FG-GAP"/>
</dbReference>
<feature type="chain" id="PRO_5035183330" evidence="7">
    <location>
        <begin position="28"/>
        <end position="5175"/>
    </location>
</feature>
<proteinExistence type="predicted"/>
<feature type="region of interest" description="Disordered" evidence="5">
    <location>
        <begin position="5097"/>
        <end position="5146"/>
    </location>
</feature>
<feature type="domain" description="Tyrosine-protein kinase ephrin type A/B receptor-like" evidence="8">
    <location>
        <begin position="4285"/>
        <end position="4311"/>
    </location>
</feature>
<dbReference type="Proteomes" id="UP000717585">
    <property type="component" value="Unassembled WGS sequence"/>
</dbReference>
<evidence type="ECO:0000256" key="4">
    <source>
        <dbReference type="PROSITE-ProRule" id="PRU00803"/>
    </source>
</evidence>
<keyword evidence="10" id="KW-1185">Reference proteome</keyword>
<keyword evidence="6" id="KW-1133">Transmembrane helix</keyword>
<evidence type="ECO:0000256" key="2">
    <source>
        <dbReference type="ARBA" id="ARBA00022737"/>
    </source>
</evidence>
<dbReference type="InterPro" id="IPR013519">
    <property type="entry name" value="Int_alpha_beta-p"/>
</dbReference>
<evidence type="ECO:0000256" key="6">
    <source>
        <dbReference type="SAM" id="Phobius"/>
    </source>
</evidence>